<evidence type="ECO:0000313" key="4">
    <source>
        <dbReference type="EMBL" id="PNZ67603.1"/>
    </source>
</evidence>
<dbReference type="EMBL" id="JAUHQC010000006">
    <property type="protein sequence ID" value="MDN4532390.1"/>
    <property type="molecule type" value="Genomic_DNA"/>
</dbReference>
<dbReference type="InterPro" id="IPR024976">
    <property type="entry name" value="DUF3885"/>
</dbReference>
<dbReference type="Proteomes" id="UP000242470">
    <property type="component" value="Unassembled WGS sequence"/>
</dbReference>
<keyword evidence="1" id="KW-0472">Membrane</keyword>
<protein>
    <recommendedName>
        <fullName evidence="2">DUF3885 domain-containing protein</fullName>
    </recommendedName>
</protein>
<reference evidence="4 5" key="1">
    <citation type="submission" date="2017-08" db="EMBL/GenBank/DDBJ databases">
        <title>Draft genome sequences of 64 type strains of genus Staph aureus.</title>
        <authorList>
            <person name="Cole K."/>
            <person name="Golubchik T."/>
            <person name="Russell J."/>
            <person name="Foster D."/>
            <person name="Llewelyn M."/>
            <person name="Wilson D."/>
            <person name="Crook D."/>
            <person name="Paul J."/>
        </authorList>
    </citation>
    <scope>NUCLEOTIDE SEQUENCE [LARGE SCALE GENOMIC DNA]</scope>
    <source>
        <strain evidence="4 5">NCTC 12101</strain>
    </source>
</reference>
<feature type="transmembrane region" description="Helical" evidence="1">
    <location>
        <begin position="213"/>
        <end position="233"/>
    </location>
</feature>
<dbReference type="AlphaFoldDB" id="A0AAP8PQG7"/>
<proteinExistence type="predicted"/>
<keyword evidence="1" id="KW-0812">Transmembrane</keyword>
<feature type="domain" description="DUF3885" evidence="2">
    <location>
        <begin position="45"/>
        <end position="195"/>
    </location>
</feature>
<sequence>MENIKKVDLKMNKVTHINSIKDINFNNLKNTYNVYLENELSQIEEDGINTNNVYFEIVYRKAIGIFNEIFDSKDHIRLIHSISTNYVTPRKSRFSEKFLSKQIASSYKYNQIIRDDDIFRIVNVFEYQCTKNDIKYRKLIKAICNQDFPNLVPNINQKETFSSIYFINVDKGILFYLYDDRGFIITFNNAEDFDIFKKNMLILKLRNTLNMKYSIISTLIFSDFISILTIIFCQRLRYRFSIKLI</sequence>
<organism evidence="4 5">
    <name type="scientific">Staphylococcus auricularis</name>
    <dbReference type="NCBI Taxonomy" id="29379"/>
    <lineage>
        <taxon>Bacteria</taxon>
        <taxon>Bacillati</taxon>
        <taxon>Bacillota</taxon>
        <taxon>Bacilli</taxon>
        <taxon>Bacillales</taxon>
        <taxon>Staphylococcaceae</taxon>
        <taxon>Staphylococcus</taxon>
    </lineage>
</organism>
<keyword evidence="1" id="KW-1133">Transmembrane helix</keyword>
<gene>
    <name evidence="4" type="ORF">CD158_05580</name>
    <name evidence="3" type="ORF">QYH67_02150</name>
</gene>
<evidence type="ECO:0000259" key="2">
    <source>
        <dbReference type="Pfam" id="PF13021"/>
    </source>
</evidence>
<evidence type="ECO:0000256" key="1">
    <source>
        <dbReference type="SAM" id="Phobius"/>
    </source>
</evidence>
<comment type="caution">
    <text evidence="4">The sequence shown here is derived from an EMBL/GenBank/DDBJ whole genome shotgun (WGS) entry which is preliminary data.</text>
</comment>
<evidence type="ECO:0000313" key="3">
    <source>
        <dbReference type="EMBL" id="MDN4532390.1"/>
    </source>
</evidence>
<reference evidence="3" key="2">
    <citation type="submission" date="2023-07" db="EMBL/GenBank/DDBJ databases">
        <title>Evaluation of the beneficial properties of pineapple isolates.</title>
        <authorList>
            <person name="Adefiranye O."/>
        </authorList>
    </citation>
    <scope>NUCLEOTIDE SEQUENCE</scope>
    <source>
        <strain evidence="3">PAPLE_T1</strain>
    </source>
</reference>
<name>A0AAP8PQG7_9STAP</name>
<dbReference type="Proteomes" id="UP001171687">
    <property type="component" value="Unassembled WGS sequence"/>
</dbReference>
<dbReference type="Pfam" id="PF13021">
    <property type="entry name" value="DUF3885"/>
    <property type="match status" value="1"/>
</dbReference>
<dbReference type="EMBL" id="PPQW01000026">
    <property type="protein sequence ID" value="PNZ67603.1"/>
    <property type="molecule type" value="Genomic_DNA"/>
</dbReference>
<evidence type="ECO:0000313" key="5">
    <source>
        <dbReference type="Proteomes" id="UP000242470"/>
    </source>
</evidence>
<dbReference type="RefSeq" id="WP_059106690.1">
    <property type="nucleotide sequence ID" value="NZ_JAUHQC010000006.1"/>
</dbReference>
<accession>A0AAP8PQG7</accession>